<feature type="transmembrane region" description="Helical" evidence="1">
    <location>
        <begin position="7"/>
        <end position="33"/>
    </location>
</feature>
<keyword evidence="1" id="KW-1133">Transmembrane helix</keyword>
<keyword evidence="1" id="KW-0472">Membrane</keyword>
<sequence>MPYSSCLAIVHCSLFQIPCQVCCGLLMIFIIGIF</sequence>
<dbReference type="EMBL" id="GGEC01060179">
    <property type="protein sequence ID" value="MBX40663.1"/>
    <property type="molecule type" value="Transcribed_RNA"/>
</dbReference>
<keyword evidence="1" id="KW-0812">Transmembrane</keyword>
<protein>
    <submittedName>
        <fullName evidence="2">Uncharacterized protein</fullName>
    </submittedName>
</protein>
<proteinExistence type="predicted"/>
<accession>A0A2P2NDU9</accession>
<evidence type="ECO:0000313" key="2">
    <source>
        <dbReference type="EMBL" id="MBX40663.1"/>
    </source>
</evidence>
<organism evidence="2">
    <name type="scientific">Rhizophora mucronata</name>
    <name type="common">Asiatic mangrove</name>
    <dbReference type="NCBI Taxonomy" id="61149"/>
    <lineage>
        <taxon>Eukaryota</taxon>
        <taxon>Viridiplantae</taxon>
        <taxon>Streptophyta</taxon>
        <taxon>Embryophyta</taxon>
        <taxon>Tracheophyta</taxon>
        <taxon>Spermatophyta</taxon>
        <taxon>Magnoliopsida</taxon>
        <taxon>eudicotyledons</taxon>
        <taxon>Gunneridae</taxon>
        <taxon>Pentapetalae</taxon>
        <taxon>rosids</taxon>
        <taxon>fabids</taxon>
        <taxon>Malpighiales</taxon>
        <taxon>Rhizophoraceae</taxon>
        <taxon>Rhizophora</taxon>
    </lineage>
</organism>
<reference evidence="2" key="1">
    <citation type="submission" date="2018-02" db="EMBL/GenBank/DDBJ databases">
        <title>Rhizophora mucronata_Transcriptome.</title>
        <authorList>
            <person name="Meera S.P."/>
            <person name="Sreeshan A."/>
            <person name="Augustine A."/>
        </authorList>
    </citation>
    <scope>NUCLEOTIDE SEQUENCE</scope>
    <source>
        <tissue evidence="2">Leaf</tissue>
    </source>
</reference>
<dbReference type="AlphaFoldDB" id="A0A2P2NDU9"/>
<evidence type="ECO:0000256" key="1">
    <source>
        <dbReference type="SAM" id="Phobius"/>
    </source>
</evidence>
<name>A0A2P2NDU9_RHIMU</name>